<feature type="domain" description="Transposase DDE" evidence="1">
    <location>
        <begin position="20"/>
        <end position="86"/>
    </location>
</feature>
<protein>
    <submittedName>
        <fullName evidence="2">Mobile element protein</fullName>
    </submittedName>
</protein>
<dbReference type="EMBL" id="NBYY01000033">
    <property type="protein sequence ID" value="PCS21561.1"/>
    <property type="molecule type" value="Genomic_DNA"/>
</dbReference>
<dbReference type="InterPro" id="IPR025668">
    <property type="entry name" value="Tnp_DDE_dom"/>
</dbReference>
<keyword evidence="3" id="KW-1185">Reference proteome</keyword>
<name>A0A2A5T095_9GAMM</name>
<evidence type="ECO:0000259" key="1">
    <source>
        <dbReference type="Pfam" id="PF13737"/>
    </source>
</evidence>
<evidence type="ECO:0000313" key="2">
    <source>
        <dbReference type="EMBL" id="PCS21561.1"/>
    </source>
</evidence>
<dbReference type="InterPro" id="IPR053172">
    <property type="entry name" value="Tn903_transposase"/>
</dbReference>
<accession>A0A2A5T095</accession>
<dbReference type="AlphaFoldDB" id="A0A2A5T095"/>
<dbReference type="PANTHER" id="PTHR34631:SF3">
    <property type="entry name" value="ISSOD12 TRANSPOSASE TNPA_ISSOD12"/>
    <property type="match status" value="1"/>
</dbReference>
<reference evidence="3" key="1">
    <citation type="submission" date="2017-04" db="EMBL/GenBank/DDBJ databases">
        <title>Genome evolution of the luminous symbionts of deep sea anglerfish.</title>
        <authorList>
            <person name="Hendry T.A."/>
        </authorList>
    </citation>
    <scope>NUCLEOTIDE SEQUENCE [LARGE SCALE GENOMIC DNA]</scope>
</reference>
<organism evidence="2 3">
    <name type="scientific">Candidatus Enterovibrio escicola</name>
    <dbReference type="NCBI Taxonomy" id="1927127"/>
    <lineage>
        <taxon>Bacteria</taxon>
        <taxon>Pseudomonadati</taxon>
        <taxon>Pseudomonadota</taxon>
        <taxon>Gammaproteobacteria</taxon>
        <taxon>Vibrionales</taxon>
        <taxon>Vibrionaceae</taxon>
        <taxon>Enterovibrio</taxon>
    </lineage>
</organism>
<dbReference type="PANTHER" id="PTHR34631">
    <property type="match status" value="1"/>
</dbReference>
<evidence type="ECO:0000313" key="3">
    <source>
        <dbReference type="Proteomes" id="UP000219020"/>
    </source>
</evidence>
<dbReference type="Proteomes" id="UP000219020">
    <property type="component" value="Unassembled WGS sequence"/>
</dbReference>
<dbReference type="Pfam" id="PF13737">
    <property type="entry name" value="DDE_Tnp_1_5"/>
    <property type="match status" value="1"/>
</dbReference>
<sequence length="89" mass="10203">MGKGKHKISNWKQYNQVLVNRGLVTFWINNHATKAWYFLKHHGHRGRGFIFSDTAIETVLMVEGVFKLPLCGLKGFLNSVFTLSNVLLK</sequence>
<proteinExistence type="predicted"/>
<comment type="caution">
    <text evidence="2">The sequence shown here is derived from an EMBL/GenBank/DDBJ whole genome shotgun (WGS) entry which is preliminary data.</text>
</comment>
<gene>
    <name evidence="2" type="ORF">BTN49_2810</name>
</gene>